<dbReference type="Pfam" id="PF08534">
    <property type="entry name" value="Redoxin"/>
    <property type="match status" value="1"/>
</dbReference>
<feature type="domain" description="Thioredoxin" evidence="8">
    <location>
        <begin position="20"/>
        <end position="195"/>
    </location>
</feature>
<evidence type="ECO:0000256" key="3">
    <source>
        <dbReference type="ARBA" id="ARBA00022862"/>
    </source>
</evidence>
<dbReference type="InterPro" id="IPR013766">
    <property type="entry name" value="Thioredoxin_domain"/>
</dbReference>
<evidence type="ECO:0000256" key="1">
    <source>
        <dbReference type="ARBA" id="ARBA00010505"/>
    </source>
</evidence>
<dbReference type="PANTHER" id="PTHR10430:SF39">
    <property type="entry name" value="PEROXISOMAL MEMBRANE ASSOCIATED PROTEIN 20"/>
    <property type="match status" value="1"/>
</dbReference>
<dbReference type="AlphaFoldDB" id="A0A1G4JKK0"/>
<dbReference type="GO" id="GO:0045454">
    <property type="term" value="P:cell redox homeostasis"/>
    <property type="evidence" value="ECO:0007669"/>
    <property type="project" value="TreeGrafter"/>
</dbReference>
<protein>
    <submittedName>
        <fullName evidence="9">LAMI_0E04720g1_1</fullName>
    </submittedName>
</protein>
<dbReference type="InterPro" id="IPR013740">
    <property type="entry name" value="Redoxin"/>
</dbReference>
<dbReference type="GO" id="GO:0005777">
    <property type="term" value="C:peroxisome"/>
    <property type="evidence" value="ECO:0007669"/>
    <property type="project" value="TreeGrafter"/>
</dbReference>
<dbReference type="Gene3D" id="3.40.30.10">
    <property type="entry name" value="Glutaredoxin"/>
    <property type="match status" value="1"/>
</dbReference>
<feature type="active site" description="Cysteine sulfenic acid (-SOH) intermediate" evidence="6">
    <location>
        <position position="83"/>
    </location>
</feature>
<evidence type="ECO:0000256" key="4">
    <source>
        <dbReference type="ARBA" id="ARBA00023002"/>
    </source>
</evidence>
<accession>A0A1G4JKK0</accession>
<evidence type="ECO:0000256" key="2">
    <source>
        <dbReference type="ARBA" id="ARBA00022559"/>
    </source>
</evidence>
<dbReference type="InterPro" id="IPR036249">
    <property type="entry name" value="Thioredoxin-like_sf"/>
</dbReference>
<dbReference type="GO" id="GO:0042744">
    <property type="term" value="P:hydrogen peroxide catabolic process"/>
    <property type="evidence" value="ECO:0007669"/>
    <property type="project" value="TreeGrafter"/>
</dbReference>
<dbReference type="EMBL" id="LT598465">
    <property type="protein sequence ID" value="SCU91098.1"/>
    <property type="molecule type" value="Genomic_DNA"/>
</dbReference>
<evidence type="ECO:0000259" key="8">
    <source>
        <dbReference type="PROSITE" id="PS51352"/>
    </source>
</evidence>
<dbReference type="GO" id="GO:0008379">
    <property type="term" value="F:thioredoxin peroxidase activity"/>
    <property type="evidence" value="ECO:0007669"/>
    <property type="project" value="InterPro"/>
</dbReference>
<name>A0A1G4JKK0_9SACH</name>
<keyword evidence="5 7" id="KW-0676">Redox-active center</keyword>
<dbReference type="PROSITE" id="PS51352">
    <property type="entry name" value="THIOREDOXIN_2"/>
    <property type="match status" value="1"/>
</dbReference>
<keyword evidence="2 7" id="KW-0575">Peroxidase</keyword>
<sequence>MSFLIRQFQPLRSARIGITPYLTSPIRNFSISRPIMFQVGDSIKTGLPGIFENSPGNYVDIGKEVAKGKYVIVGLPAAFSPACTSSHVPGYAEHLKDLEAKGVKGVFIVPVNDPFVTKAWADSLNVPKGIRILADTRGAFAESGGALFDSEEVFGNKRSGRYAIIVDDGVVSKVFEEPDKTGLKVSSAENVLKAL</sequence>
<dbReference type="InterPro" id="IPR037944">
    <property type="entry name" value="PRX5-like"/>
</dbReference>
<gene>
    <name evidence="9" type="ORF">LAMI_0E04720G</name>
</gene>
<organism evidence="9 10">
    <name type="scientific">Lachancea mirantina</name>
    <dbReference type="NCBI Taxonomy" id="1230905"/>
    <lineage>
        <taxon>Eukaryota</taxon>
        <taxon>Fungi</taxon>
        <taxon>Dikarya</taxon>
        <taxon>Ascomycota</taxon>
        <taxon>Saccharomycotina</taxon>
        <taxon>Saccharomycetes</taxon>
        <taxon>Saccharomycetales</taxon>
        <taxon>Saccharomycetaceae</taxon>
        <taxon>Lachancea</taxon>
    </lineage>
</organism>
<evidence type="ECO:0000313" key="10">
    <source>
        <dbReference type="Proteomes" id="UP000191024"/>
    </source>
</evidence>
<keyword evidence="3 7" id="KW-0049">Antioxidant</keyword>
<dbReference type="GO" id="GO:0005739">
    <property type="term" value="C:mitochondrion"/>
    <property type="evidence" value="ECO:0007669"/>
    <property type="project" value="TreeGrafter"/>
</dbReference>
<dbReference type="CDD" id="cd03013">
    <property type="entry name" value="PRX5_like"/>
    <property type="match status" value="1"/>
</dbReference>
<keyword evidence="10" id="KW-1185">Reference proteome</keyword>
<dbReference type="STRING" id="1230905.A0A1G4JKK0"/>
<dbReference type="GO" id="GO:0034599">
    <property type="term" value="P:cellular response to oxidative stress"/>
    <property type="evidence" value="ECO:0007669"/>
    <property type="project" value="InterPro"/>
</dbReference>
<evidence type="ECO:0000256" key="6">
    <source>
        <dbReference type="PIRSR" id="PIRSR637944-1"/>
    </source>
</evidence>
<comment type="function">
    <text evidence="7">Thiol-specific peroxidase that catalyzes the reduction of hydrogen peroxide and organic hydroperoxides to water and alcohols, respectively. Plays a role in cell protection against oxidative stress by detoxifying peroxides.</text>
</comment>
<keyword evidence="4 7" id="KW-0560">Oxidoreductase</keyword>
<dbReference type="Proteomes" id="UP000191024">
    <property type="component" value="Chromosome E"/>
</dbReference>
<proteinExistence type="inferred from homology"/>
<comment type="similarity">
    <text evidence="1 7">Belongs to the peroxiredoxin family. Prx5 subfamily.</text>
</comment>
<evidence type="ECO:0000256" key="7">
    <source>
        <dbReference type="RuleBase" id="RU366011"/>
    </source>
</evidence>
<dbReference type="SUPFAM" id="SSF52833">
    <property type="entry name" value="Thioredoxin-like"/>
    <property type="match status" value="1"/>
</dbReference>
<dbReference type="PANTHER" id="PTHR10430">
    <property type="entry name" value="PEROXIREDOXIN"/>
    <property type="match status" value="1"/>
</dbReference>
<evidence type="ECO:0000256" key="5">
    <source>
        <dbReference type="ARBA" id="ARBA00023284"/>
    </source>
</evidence>
<dbReference type="OrthoDB" id="1882547at2759"/>
<evidence type="ECO:0000313" key="9">
    <source>
        <dbReference type="EMBL" id="SCU91098.1"/>
    </source>
</evidence>
<reference evidence="9 10" key="1">
    <citation type="submission" date="2016-03" db="EMBL/GenBank/DDBJ databases">
        <authorList>
            <person name="Devillers H."/>
        </authorList>
    </citation>
    <scope>NUCLEOTIDE SEQUENCE [LARGE SCALE GENOMIC DNA]</scope>
    <source>
        <strain evidence="9">CBS 11717</strain>
    </source>
</reference>
<dbReference type="GO" id="GO:0005829">
    <property type="term" value="C:cytosol"/>
    <property type="evidence" value="ECO:0007669"/>
    <property type="project" value="TreeGrafter"/>
</dbReference>